<dbReference type="RefSeq" id="WP_171163540.1">
    <property type="nucleotide sequence ID" value="NZ_CP053073.1"/>
</dbReference>
<evidence type="ECO:0000256" key="8">
    <source>
        <dbReference type="RuleBase" id="RU000461"/>
    </source>
</evidence>
<dbReference type="Gene3D" id="1.10.630.10">
    <property type="entry name" value="Cytochrome P450"/>
    <property type="match status" value="1"/>
</dbReference>
<dbReference type="InterPro" id="IPR036396">
    <property type="entry name" value="Cyt_P450_sf"/>
</dbReference>
<dbReference type="PRINTS" id="PR00463">
    <property type="entry name" value="EP450I"/>
</dbReference>
<evidence type="ECO:0000313" key="9">
    <source>
        <dbReference type="EMBL" id="QJR15878.1"/>
    </source>
</evidence>
<dbReference type="EC" id="1.14.15.32" evidence="9"/>
<proteinExistence type="inferred from homology"/>
<dbReference type="PROSITE" id="PS00086">
    <property type="entry name" value="CYTOCHROME_P450"/>
    <property type="match status" value="1"/>
</dbReference>
<dbReference type="GO" id="GO:0020037">
    <property type="term" value="F:heme binding"/>
    <property type="evidence" value="ECO:0007669"/>
    <property type="project" value="InterPro"/>
</dbReference>
<evidence type="ECO:0000256" key="5">
    <source>
        <dbReference type="ARBA" id="ARBA00023004"/>
    </source>
</evidence>
<keyword evidence="5 7" id="KW-0408">Iron</keyword>
<dbReference type="SUPFAM" id="SSF48264">
    <property type="entry name" value="Cytochrome P450"/>
    <property type="match status" value="1"/>
</dbReference>
<dbReference type="GO" id="GO:0004497">
    <property type="term" value="F:monooxygenase activity"/>
    <property type="evidence" value="ECO:0007669"/>
    <property type="project" value="UniProtKB-KW"/>
</dbReference>
<evidence type="ECO:0000256" key="6">
    <source>
        <dbReference type="ARBA" id="ARBA00023033"/>
    </source>
</evidence>
<dbReference type="InterPro" id="IPR050196">
    <property type="entry name" value="Cytochrome_P450_Monoox"/>
</dbReference>
<dbReference type="EMBL" id="CP053073">
    <property type="protein sequence ID" value="QJR15878.1"/>
    <property type="molecule type" value="Genomic_DNA"/>
</dbReference>
<keyword evidence="6 8" id="KW-0503">Monooxygenase</keyword>
<dbReference type="KEGG" id="upl:DSM104440_02704"/>
<keyword evidence="4 8" id="KW-0560">Oxidoreductase</keyword>
<dbReference type="InterPro" id="IPR017972">
    <property type="entry name" value="Cyt_P450_CS"/>
</dbReference>
<dbReference type="GO" id="GO:0005506">
    <property type="term" value="F:iron ion binding"/>
    <property type="evidence" value="ECO:0007669"/>
    <property type="project" value="InterPro"/>
</dbReference>
<reference evidence="9 10" key="1">
    <citation type="submission" date="2020-04" db="EMBL/GenBank/DDBJ databases">
        <title>Usitatibacter rugosus gen. nov., sp. nov. and Usitatibacter palustris sp. nov., novel members of Usitatibacteraceae fam. nov. within the order Nitrosomonadales isolated from soil.</title>
        <authorList>
            <person name="Huber K.J."/>
            <person name="Neumann-Schaal M."/>
            <person name="Geppert A."/>
            <person name="Luckner M."/>
            <person name="Wanner G."/>
            <person name="Overmann J."/>
        </authorList>
    </citation>
    <scope>NUCLEOTIDE SEQUENCE [LARGE SCALE GENOMIC DNA]</scope>
    <source>
        <strain evidence="9 10">Swamp67</strain>
    </source>
</reference>
<keyword evidence="3 7" id="KW-0479">Metal-binding</keyword>
<dbReference type="Proteomes" id="UP000503096">
    <property type="component" value="Chromosome"/>
</dbReference>
<dbReference type="Pfam" id="PF00067">
    <property type="entry name" value="p450"/>
    <property type="match status" value="1"/>
</dbReference>
<evidence type="ECO:0000256" key="2">
    <source>
        <dbReference type="ARBA" id="ARBA00022617"/>
    </source>
</evidence>
<dbReference type="InterPro" id="IPR002401">
    <property type="entry name" value="Cyt_P450_E_grp-I"/>
</dbReference>
<dbReference type="PANTHER" id="PTHR24291:SF50">
    <property type="entry name" value="BIFUNCTIONAL ALBAFLAVENONE MONOOXYGENASE_TERPENE SYNTHASE"/>
    <property type="match status" value="1"/>
</dbReference>
<evidence type="ECO:0000256" key="7">
    <source>
        <dbReference type="PIRSR" id="PIRSR602401-1"/>
    </source>
</evidence>
<dbReference type="PRINTS" id="PR00385">
    <property type="entry name" value="P450"/>
</dbReference>
<feature type="binding site" description="axial binding residue" evidence="7">
    <location>
        <position position="393"/>
    </location>
    <ligand>
        <name>heme</name>
        <dbReference type="ChEBI" id="CHEBI:30413"/>
    </ligand>
    <ligandPart>
        <name>Fe</name>
        <dbReference type="ChEBI" id="CHEBI:18248"/>
    </ligandPart>
</feature>
<evidence type="ECO:0000256" key="1">
    <source>
        <dbReference type="ARBA" id="ARBA00010617"/>
    </source>
</evidence>
<evidence type="ECO:0000256" key="4">
    <source>
        <dbReference type="ARBA" id="ARBA00023002"/>
    </source>
</evidence>
<evidence type="ECO:0000256" key="3">
    <source>
        <dbReference type="ARBA" id="ARBA00022723"/>
    </source>
</evidence>
<dbReference type="PANTHER" id="PTHR24291">
    <property type="entry name" value="CYTOCHROME P450 FAMILY 4"/>
    <property type="match status" value="1"/>
</dbReference>
<dbReference type="InterPro" id="IPR001128">
    <property type="entry name" value="Cyt_P450"/>
</dbReference>
<dbReference type="GO" id="GO:0016705">
    <property type="term" value="F:oxidoreductase activity, acting on paired donors, with incorporation or reduction of molecular oxygen"/>
    <property type="evidence" value="ECO:0007669"/>
    <property type="project" value="InterPro"/>
</dbReference>
<comment type="cofactor">
    <cofactor evidence="7">
        <name>heme</name>
        <dbReference type="ChEBI" id="CHEBI:30413"/>
    </cofactor>
</comment>
<name>A0A6M4HAK2_9PROT</name>
<sequence length="446" mass="49211">MTLVPPRITPPDRAPRGLAFLSTFVRNPLNVIPRAAYEEDFVHGGDGGVSRAWITSPALVKAVLLDERDKFRKLAQIRLLGPLLGKGLLTSEGAEWKWQRQTAAPMFRPAELMGYVPAFVKAAEGQLAAWRNGAPGAHPIDEDMTRLTFVIVCSTLLPTSDPKLANQIEESVRTFQQSGGWGLLFAALGVPNWVPRPGASSSRKTAITLRAAVGAMIRDRRDDGADNLMHRLMGARDPETGRAMDDEQLVDNLLTFYLAGHETTAKALTWTLFLLSRSPEWTAKLREEVDRVTQGARVGPEHIEKLVLVEQVVKEAMRLYPPVPMMSRQCVADVQLGEHAVKAGTSILMPIYTIHRHAKRWENPDAFDPTRFAPDREVPRYQYMPFGAGPRICIGMSFALIEATAILATLLQSVSFSPAPGNEPVPVARVTLIPDNGMPLQVVPRR</sequence>
<keyword evidence="10" id="KW-1185">Reference proteome</keyword>
<evidence type="ECO:0000313" key="10">
    <source>
        <dbReference type="Proteomes" id="UP000503096"/>
    </source>
</evidence>
<dbReference type="InParanoid" id="A0A6M4HAK2"/>
<protein>
    <submittedName>
        <fullName evidence="9">Pentalenene oxygenase</fullName>
        <ecNumber evidence="9">1.14.15.32</ecNumber>
    </submittedName>
</protein>
<gene>
    <name evidence="9" type="primary">ptlI</name>
    <name evidence="9" type="ORF">DSM104440_02704</name>
</gene>
<organism evidence="9 10">
    <name type="scientific">Usitatibacter palustris</name>
    <dbReference type="NCBI Taxonomy" id="2732487"/>
    <lineage>
        <taxon>Bacteria</taxon>
        <taxon>Pseudomonadati</taxon>
        <taxon>Pseudomonadota</taxon>
        <taxon>Betaproteobacteria</taxon>
        <taxon>Nitrosomonadales</taxon>
        <taxon>Usitatibacteraceae</taxon>
        <taxon>Usitatibacter</taxon>
    </lineage>
</organism>
<comment type="similarity">
    <text evidence="1 8">Belongs to the cytochrome P450 family.</text>
</comment>
<accession>A0A6M4HAK2</accession>
<keyword evidence="2 7" id="KW-0349">Heme</keyword>
<dbReference type="AlphaFoldDB" id="A0A6M4HAK2"/>